<organism evidence="3 4">
    <name type="scientific">Vitrella brassicaformis (strain CCMP3155)</name>
    <dbReference type="NCBI Taxonomy" id="1169540"/>
    <lineage>
        <taxon>Eukaryota</taxon>
        <taxon>Sar</taxon>
        <taxon>Alveolata</taxon>
        <taxon>Colpodellida</taxon>
        <taxon>Vitrellaceae</taxon>
        <taxon>Vitrella</taxon>
    </lineage>
</organism>
<reference evidence="3 4" key="1">
    <citation type="submission" date="2014-11" db="EMBL/GenBank/DDBJ databases">
        <authorList>
            <person name="Zhu J."/>
            <person name="Qi W."/>
            <person name="Song R."/>
        </authorList>
    </citation>
    <scope>NUCLEOTIDE SEQUENCE [LARGE SCALE GENOMIC DNA]</scope>
</reference>
<name>A0A0G4G7A8_VITBC</name>
<feature type="region of interest" description="Disordered" evidence="2">
    <location>
        <begin position="84"/>
        <end position="216"/>
    </location>
</feature>
<evidence type="ECO:0000256" key="2">
    <source>
        <dbReference type="SAM" id="MobiDB-lite"/>
    </source>
</evidence>
<sequence length="865" mass="92048">MSCPMNQPYQVRPSHGHRGSMGDPASSGPGFGHHSQPTTPNHYQMGGRAQHDTYVNGSSSAPPANTSGRLMCGGSGLLPHALLKQHQQHDRGTGWKSPASSNDRRPNMMPPGHGSGELNTGSPQSHPNHSGQQQQQYHRHQSGFPASSHQQPWMEPRSNESGGNGQTQGGGYFTREPQYNRFADQQQQHQERMSSTAPQQTQANGVRSGGGGGGWYASPTTVQEFLERYHMPTIRVLDDLTERMGEMEPLVKQIGPVLTRLEDVETMLTSMAQSVNTLQADVNALQADMRQMREDTEVRAREEERQIDNRLGDMHRRLADMHRRIEDVVSTSERPSLLDRVCVPEAARPSQLVPSGPPPAVHQPTTRKRPLMNPQCAPHPHTPNAHSNANAANDMAVDSLPMGGNNGGGGGFPVFANGPFGSLGVSSGAGGGAGGGDSMGAGMGMGGGYGYGGGGGGMEVDHGMQMQMQVQDQQQHNMQQASVGPPPFVPGQLHHHHHHHQQQPNGLAGTSPPPQMPNGSSPHPPTLTGLGSPDHDMEQRDGNTGGHSMHPNHPQHQHQHSRPPAHTGAQGHHNTHARPAGANGASVASSAEPGPLPLVRIKRETDRGTPTIVADAPAPPSAKNNCNSSNVPDVPIKQEQEEMDGEGQGSQQHDAETPASGVAGPCVGGGGDGDGEGQEDSSGSWLFSVESETPQHQVCQILGFAPDRLQTIDTAMWMSENEVWRTVLQVFAPDLLGAFDACNYQDTDSSVRTDLSTTAIDRLVCRETLLLLDHVPGKNEAGGAGTVKLVAILLGAILERWQIQNDADPSVLARIAIVLRGRGIGRKIRAGAFKVRIQPLVTSATTTAQPPAAQPFEGDAASHTS</sequence>
<feature type="compositionally biased region" description="Low complexity" evidence="2">
    <location>
        <begin position="846"/>
        <end position="855"/>
    </location>
</feature>
<accession>A0A0G4G7A8</accession>
<feature type="compositionally biased region" description="Polar residues" evidence="2">
    <location>
        <begin position="622"/>
        <end position="631"/>
    </location>
</feature>
<dbReference type="EMBL" id="CDMY01000581">
    <property type="protein sequence ID" value="CEM24428.1"/>
    <property type="molecule type" value="Genomic_DNA"/>
</dbReference>
<feature type="compositionally biased region" description="Low complexity" evidence="2">
    <location>
        <begin position="468"/>
        <end position="480"/>
    </location>
</feature>
<feature type="compositionally biased region" description="Polar residues" evidence="2">
    <location>
        <begin position="53"/>
        <end position="68"/>
    </location>
</feature>
<feature type="region of interest" description="Disordered" evidence="2">
    <location>
        <begin position="348"/>
        <end position="370"/>
    </location>
</feature>
<feature type="compositionally biased region" description="Low complexity" evidence="2">
    <location>
        <begin position="122"/>
        <end position="136"/>
    </location>
</feature>
<gene>
    <name evidence="3" type="ORF">Vbra_3183</name>
</gene>
<dbReference type="VEuPathDB" id="CryptoDB:Vbra_3183"/>
<feature type="compositionally biased region" description="Low complexity" evidence="2">
    <location>
        <begin position="580"/>
        <end position="591"/>
    </location>
</feature>
<dbReference type="InParanoid" id="A0A0G4G7A8"/>
<feature type="compositionally biased region" description="Basic residues" evidence="2">
    <location>
        <begin position="553"/>
        <end position="563"/>
    </location>
</feature>
<evidence type="ECO:0000313" key="4">
    <source>
        <dbReference type="Proteomes" id="UP000041254"/>
    </source>
</evidence>
<keyword evidence="4" id="KW-1185">Reference proteome</keyword>
<dbReference type="AlphaFoldDB" id="A0A0G4G7A8"/>
<feature type="region of interest" description="Disordered" evidence="2">
    <location>
        <begin position="468"/>
        <end position="683"/>
    </location>
</feature>
<proteinExistence type="predicted"/>
<evidence type="ECO:0000313" key="3">
    <source>
        <dbReference type="EMBL" id="CEM24428.1"/>
    </source>
</evidence>
<evidence type="ECO:0000256" key="1">
    <source>
        <dbReference type="SAM" id="Coils"/>
    </source>
</evidence>
<feature type="compositionally biased region" description="Gly residues" evidence="2">
    <location>
        <begin position="162"/>
        <end position="172"/>
    </location>
</feature>
<protein>
    <submittedName>
        <fullName evidence="3">Uncharacterized protein</fullName>
    </submittedName>
</protein>
<dbReference type="Proteomes" id="UP000041254">
    <property type="component" value="Unassembled WGS sequence"/>
</dbReference>
<feature type="compositionally biased region" description="Polar residues" evidence="2">
    <location>
        <begin position="183"/>
        <end position="205"/>
    </location>
</feature>
<feature type="region of interest" description="Disordered" evidence="2">
    <location>
        <begin position="1"/>
        <end position="72"/>
    </location>
</feature>
<feature type="region of interest" description="Disordered" evidence="2">
    <location>
        <begin position="846"/>
        <end position="865"/>
    </location>
</feature>
<keyword evidence="1" id="KW-0175">Coiled coil</keyword>
<feature type="coiled-coil region" evidence="1">
    <location>
        <begin position="275"/>
        <end position="306"/>
    </location>
</feature>